<gene>
    <name evidence="2" type="ORF">SAMN04515678_10375</name>
</gene>
<evidence type="ECO:0000313" key="3">
    <source>
        <dbReference type="Proteomes" id="UP000325289"/>
    </source>
</evidence>
<dbReference type="AlphaFoldDB" id="A0A1I1VEQ2"/>
<dbReference type="OrthoDB" id="7187254at2"/>
<keyword evidence="3" id="KW-1185">Reference proteome</keyword>
<dbReference type="Proteomes" id="UP000325289">
    <property type="component" value="Unassembled WGS sequence"/>
</dbReference>
<protein>
    <submittedName>
        <fullName evidence="2">Transmembrane transcriptional regulator (Anti-sigma factor RsiW)</fullName>
    </submittedName>
</protein>
<evidence type="ECO:0000313" key="2">
    <source>
        <dbReference type="EMBL" id="SFD79573.1"/>
    </source>
</evidence>
<accession>A0A1I1VEQ2</accession>
<organism evidence="2 3">
    <name type="scientific">Roseivivax sediminis</name>
    <dbReference type="NCBI Taxonomy" id="936889"/>
    <lineage>
        <taxon>Bacteria</taxon>
        <taxon>Pseudomonadati</taxon>
        <taxon>Pseudomonadota</taxon>
        <taxon>Alphaproteobacteria</taxon>
        <taxon>Rhodobacterales</taxon>
        <taxon>Roseobacteraceae</taxon>
        <taxon>Roseivivax</taxon>
    </lineage>
</organism>
<dbReference type="RefSeq" id="WP_149754994.1">
    <property type="nucleotide sequence ID" value="NZ_FOMS01000003.1"/>
</dbReference>
<dbReference type="EMBL" id="FOMS01000003">
    <property type="protein sequence ID" value="SFD79573.1"/>
    <property type="molecule type" value="Genomic_DNA"/>
</dbReference>
<keyword evidence="1 2" id="KW-0812">Transmembrane</keyword>
<keyword evidence="1" id="KW-0472">Membrane</keyword>
<evidence type="ECO:0000256" key="1">
    <source>
        <dbReference type="SAM" id="Phobius"/>
    </source>
</evidence>
<reference evidence="2 3" key="1">
    <citation type="submission" date="2016-10" db="EMBL/GenBank/DDBJ databases">
        <authorList>
            <person name="Varghese N."/>
            <person name="Submissions S."/>
        </authorList>
    </citation>
    <scope>NUCLEOTIDE SEQUENCE [LARGE SCALE GENOMIC DNA]</scope>
    <source>
        <strain evidence="3">YIM D21,KCTC 23444,ACCC 10710</strain>
    </source>
</reference>
<proteinExistence type="predicted"/>
<keyword evidence="1" id="KW-1133">Transmembrane helix</keyword>
<name>A0A1I1VEQ2_9RHOB</name>
<feature type="transmembrane region" description="Helical" evidence="1">
    <location>
        <begin position="89"/>
        <end position="111"/>
    </location>
</feature>
<sequence length="253" mass="27131">MTGPTDSSEELEADLPAFLQGRLSTERNYALADYLAERPERAAALMAEARDMEGLRLALSADMPSPSRLVAMARRLQDRLRWRRLLRRGAPVAAAIVLFATGWVGHGVWLASGPEKAPPLVEAALDAHAALELRHWMVSQPEAATFDPQEILAALGIALPPLPADWTVRDVQVVATPDRPGVAMSVDTPDLGPIFVLAVARGGGTAPVSPAAFDYEGRTVAVFERGRSAYVMLDESGHPDQLASGARLLAEAR</sequence>